<keyword evidence="1" id="KW-1015">Disulfide bond</keyword>
<accession>A0A6P5A786</accession>
<organism evidence="3 4">
    <name type="scientific">Branchiostoma belcheri</name>
    <name type="common">Amphioxus</name>
    <dbReference type="NCBI Taxonomy" id="7741"/>
    <lineage>
        <taxon>Eukaryota</taxon>
        <taxon>Metazoa</taxon>
        <taxon>Chordata</taxon>
        <taxon>Cephalochordata</taxon>
        <taxon>Leptocardii</taxon>
        <taxon>Amphioxiformes</taxon>
        <taxon>Branchiostomatidae</taxon>
        <taxon>Branchiostoma</taxon>
    </lineage>
</organism>
<evidence type="ECO:0000313" key="3">
    <source>
        <dbReference type="Proteomes" id="UP000515135"/>
    </source>
</evidence>
<dbReference type="PANTHER" id="PTHR22801">
    <property type="entry name" value="LITHOSTATHINE"/>
    <property type="match status" value="1"/>
</dbReference>
<dbReference type="Proteomes" id="UP000515135">
    <property type="component" value="Unplaced"/>
</dbReference>
<dbReference type="InterPro" id="IPR050801">
    <property type="entry name" value="Ca-Dep_Lectins_ImmuneDev"/>
</dbReference>
<sequence>MCTTGETRYQRRGDTLYKVYPEPKTHQDAQRACAADGGHLVDVKTPALQRFLVEMVSDVNKYRDYWIGLQLEGKRNWKWTDGTDIRDCDYINWAPRHPHPKHPTDCAQLSSSHGFKWKDDGCEQKEYFICQKGPGDNNGCHRRRGNVTLLYFYIRYYNCHEFDTNV</sequence>
<protein>
    <submittedName>
        <fullName evidence="4">Snaclec coagulation factor IX/factor X-binding protein subunit B-like</fullName>
    </submittedName>
</protein>
<dbReference type="AlphaFoldDB" id="A0A6P5A786"/>
<dbReference type="CDD" id="cd00037">
    <property type="entry name" value="CLECT"/>
    <property type="match status" value="1"/>
</dbReference>
<dbReference type="KEGG" id="bbel:109483527"/>
<feature type="domain" description="C-type lectin" evidence="2">
    <location>
        <begin position="12"/>
        <end position="131"/>
    </location>
</feature>
<evidence type="ECO:0000256" key="1">
    <source>
        <dbReference type="ARBA" id="ARBA00023157"/>
    </source>
</evidence>
<dbReference type="RefSeq" id="XP_019642119.1">
    <property type="nucleotide sequence ID" value="XM_019786560.1"/>
</dbReference>
<dbReference type="GeneID" id="109483527"/>
<dbReference type="PROSITE" id="PS50041">
    <property type="entry name" value="C_TYPE_LECTIN_2"/>
    <property type="match status" value="1"/>
</dbReference>
<dbReference type="InterPro" id="IPR001304">
    <property type="entry name" value="C-type_lectin-like"/>
</dbReference>
<dbReference type="PROSITE" id="PS00615">
    <property type="entry name" value="C_TYPE_LECTIN_1"/>
    <property type="match status" value="1"/>
</dbReference>
<reference evidence="4" key="1">
    <citation type="submission" date="2025-08" db="UniProtKB">
        <authorList>
            <consortium name="RefSeq"/>
        </authorList>
    </citation>
    <scope>IDENTIFICATION</scope>
    <source>
        <tissue evidence="4">Gonad</tissue>
    </source>
</reference>
<evidence type="ECO:0000313" key="4">
    <source>
        <dbReference type="RefSeq" id="XP_019642119.1"/>
    </source>
</evidence>
<dbReference type="OrthoDB" id="5797898at2759"/>
<dbReference type="PANTHER" id="PTHR22801:SF63">
    <property type="entry name" value="C-TYPE LECTIN DOMAIN-CONTAINING PROTEIN"/>
    <property type="match status" value="1"/>
</dbReference>
<name>A0A6P5A786_BRABE</name>
<dbReference type="SUPFAM" id="SSF56436">
    <property type="entry name" value="C-type lectin-like"/>
    <property type="match status" value="1"/>
</dbReference>
<dbReference type="Gene3D" id="3.10.100.10">
    <property type="entry name" value="Mannose-Binding Protein A, subunit A"/>
    <property type="match status" value="1"/>
</dbReference>
<evidence type="ECO:0000259" key="2">
    <source>
        <dbReference type="PROSITE" id="PS50041"/>
    </source>
</evidence>
<dbReference type="SMART" id="SM00034">
    <property type="entry name" value="CLECT"/>
    <property type="match status" value="1"/>
</dbReference>
<dbReference type="Pfam" id="PF00059">
    <property type="entry name" value="Lectin_C"/>
    <property type="match status" value="1"/>
</dbReference>
<dbReference type="InterPro" id="IPR018378">
    <property type="entry name" value="C-type_lectin_CS"/>
</dbReference>
<dbReference type="InterPro" id="IPR016187">
    <property type="entry name" value="CTDL_fold"/>
</dbReference>
<proteinExistence type="predicted"/>
<gene>
    <name evidence="4" type="primary">LOC109483527</name>
</gene>
<keyword evidence="3" id="KW-1185">Reference proteome</keyword>
<dbReference type="InterPro" id="IPR016186">
    <property type="entry name" value="C-type_lectin-like/link_sf"/>
</dbReference>